<keyword evidence="6" id="KW-0862">Zinc</keyword>
<dbReference type="Gene3D" id="3.30.830.10">
    <property type="entry name" value="Metalloenzyme, LuxS/M16 peptidase-like"/>
    <property type="match status" value="2"/>
</dbReference>
<reference evidence="9" key="2">
    <citation type="submission" date="2022-06" db="UniProtKB">
        <authorList>
            <consortium name="EnsemblMetazoa"/>
        </authorList>
    </citation>
    <scope>IDENTIFICATION</scope>
    <source>
        <strain evidence="9">PS312</strain>
    </source>
</reference>
<evidence type="ECO:0000313" key="9">
    <source>
        <dbReference type="EnsemblMetazoa" id="PPA02778.1"/>
    </source>
</evidence>
<dbReference type="EnsemblMetazoa" id="PPA02778.1">
    <property type="protein sequence ID" value="PPA02778.1"/>
    <property type="gene ID" value="WBGene00092332"/>
</dbReference>
<keyword evidence="4" id="KW-0479">Metal-binding</keyword>
<keyword evidence="8" id="KW-0496">Mitochondrion</keyword>
<keyword evidence="7" id="KW-0482">Metalloprotease</keyword>
<keyword evidence="3" id="KW-0645">Protease</keyword>
<evidence type="ECO:0000256" key="6">
    <source>
        <dbReference type="ARBA" id="ARBA00022833"/>
    </source>
</evidence>
<dbReference type="Pfam" id="PF05193">
    <property type="entry name" value="Peptidase_M16_C"/>
    <property type="match status" value="1"/>
</dbReference>
<evidence type="ECO:0000256" key="1">
    <source>
        <dbReference type="ARBA" id="ARBA00001947"/>
    </source>
</evidence>
<evidence type="ECO:0000256" key="7">
    <source>
        <dbReference type="ARBA" id="ARBA00023049"/>
    </source>
</evidence>
<sequence>MLLVLVQGLCLLLSCLLLVQCSRCSAKLVRDTTKCSERVSRHSRLSSGIRVATDSYKAEGGNKAKITVSVGVGSRHETDDINGIAHFTEHMLLKGSRASGLVFFPCHSRNGRRKNRAPLVPDRTVDGVARRLSPTGRDMYETFRLCFEFSLLNGATTKEITRFKMECEKKEDVGTALATLSDLMINPDISDINGASSHSGPISNIHGAGFLQISAEAQKLAFHPNPLSLFVEGQLYSNFSVMASDIRHFYAKHYKAKNTVITAVGEVDHDEIVRLAEELFKDYPQGDGVSVPVSVWRHDSRVCFTQEAREVFGMLAVQAPSRALPKNATIAIVVRLIEWFPESAYPAHLTVTEDESNTVESAQMWWSIQAFKEYTMIGRMFVAKPGREVIVIAKLIAKWRYLAYDMTEENLKLAKDGFHKVYLSKDLDRASIRLVMDMMHCGRVFAVEEDRARCEAITLPQFRSACKRLLLDGDFTFVAFGPPDSAIPTRDEMKEALRRPKDEE</sequence>
<reference evidence="10" key="1">
    <citation type="journal article" date="2008" name="Nat. Genet.">
        <title>The Pristionchus pacificus genome provides a unique perspective on nematode lifestyle and parasitism.</title>
        <authorList>
            <person name="Dieterich C."/>
            <person name="Clifton S.W."/>
            <person name="Schuster L.N."/>
            <person name="Chinwalla A."/>
            <person name="Delehaunty K."/>
            <person name="Dinkelacker I."/>
            <person name="Fulton L."/>
            <person name="Fulton R."/>
            <person name="Godfrey J."/>
            <person name="Minx P."/>
            <person name="Mitreva M."/>
            <person name="Roeseler W."/>
            <person name="Tian H."/>
            <person name="Witte H."/>
            <person name="Yang S.P."/>
            <person name="Wilson R.K."/>
            <person name="Sommer R.J."/>
        </authorList>
    </citation>
    <scope>NUCLEOTIDE SEQUENCE [LARGE SCALE GENOMIC DNA]</scope>
    <source>
        <strain evidence="10">PS312</strain>
    </source>
</reference>
<comment type="cofactor">
    <cofactor evidence="1">
        <name>Zn(2+)</name>
        <dbReference type="ChEBI" id="CHEBI:29105"/>
    </cofactor>
</comment>
<dbReference type="GO" id="GO:0005739">
    <property type="term" value="C:mitochondrion"/>
    <property type="evidence" value="ECO:0000318"/>
    <property type="project" value="GO_Central"/>
</dbReference>
<accession>A0A2A6CD82</accession>
<comment type="subcellular location">
    <subcellularLocation>
        <location evidence="2">Mitochondrion</location>
    </subcellularLocation>
</comment>
<dbReference type="GO" id="GO:0006627">
    <property type="term" value="P:protein processing involved in protein targeting to mitochondrion"/>
    <property type="evidence" value="ECO:0000318"/>
    <property type="project" value="GO_Central"/>
</dbReference>
<dbReference type="PANTHER" id="PTHR11851:SF149">
    <property type="entry name" value="GH01077P"/>
    <property type="match status" value="1"/>
</dbReference>
<dbReference type="GO" id="GO:0004222">
    <property type="term" value="F:metalloendopeptidase activity"/>
    <property type="evidence" value="ECO:0000318"/>
    <property type="project" value="GO_Central"/>
</dbReference>
<dbReference type="InterPro" id="IPR050361">
    <property type="entry name" value="MPP/UQCRC_Complex"/>
</dbReference>
<dbReference type="InterPro" id="IPR011765">
    <property type="entry name" value="Pept_M16_N"/>
</dbReference>
<dbReference type="InterPro" id="IPR007863">
    <property type="entry name" value="Peptidase_M16_C"/>
</dbReference>
<evidence type="ECO:0000256" key="5">
    <source>
        <dbReference type="ARBA" id="ARBA00022801"/>
    </source>
</evidence>
<evidence type="ECO:0000256" key="4">
    <source>
        <dbReference type="ARBA" id="ARBA00022723"/>
    </source>
</evidence>
<dbReference type="GO" id="GO:0046872">
    <property type="term" value="F:metal ion binding"/>
    <property type="evidence" value="ECO:0007669"/>
    <property type="project" value="UniProtKB-KW"/>
</dbReference>
<evidence type="ECO:0000313" key="10">
    <source>
        <dbReference type="Proteomes" id="UP000005239"/>
    </source>
</evidence>
<evidence type="ECO:0000256" key="8">
    <source>
        <dbReference type="ARBA" id="ARBA00023128"/>
    </source>
</evidence>
<gene>
    <name evidence="9" type="primary">WBGene00092332</name>
</gene>
<evidence type="ECO:0000256" key="3">
    <source>
        <dbReference type="ARBA" id="ARBA00022670"/>
    </source>
</evidence>
<keyword evidence="10" id="KW-1185">Reference proteome</keyword>
<evidence type="ECO:0000256" key="2">
    <source>
        <dbReference type="ARBA" id="ARBA00004173"/>
    </source>
</evidence>
<dbReference type="Proteomes" id="UP000005239">
    <property type="component" value="Unassembled WGS sequence"/>
</dbReference>
<dbReference type="Pfam" id="PF00675">
    <property type="entry name" value="Peptidase_M16"/>
    <property type="match status" value="1"/>
</dbReference>
<accession>A0A8R1U681</accession>
<organism evidence="9 10">
    <name type="scientific">Pristionchus pacificus</name>
    <name type="common">Parasitic nematode worm</name>
    <dbReference type="NCBI Taxonomy" id="54126"/>
    <lineage>
        <taxon>Eukaryota</taxon>
        <taxon>Metazoa</taxon>
        <taxon>Ecdysozoa</taxon>
        <taxon>Nematoda</taxon>
        <taxon>Chromadorea</taxon>
        <taxon>Rhabditida</taxon>
        <taxon>Rhabditina</taxon>
        <taxon>Diplogasteromorpha</taxon>
        <taxon>Diplogasteroidea</taxon>
        <taxon>Neodiplogasteridae</taxon>
        <taxon>Pristionchus</taxon>
    </lineage>
</organism>
<dbReference type="SUPFAM" id="SSF63411">
    <property type="entry name" value="LuxS/MPP-like metallohydrolase"/>
    <property type="match status" value="2"/>
</dbReference>
<proteinExistence type="predicted"/>
<keyword evidence="5" id="KW-0378">Hydrolase</keyword>
<dbReference type="OrthoDB" id="10251424at2759"/>
<name>A0A2A6CD82_PRIPA</name>
<protein>
    <submittedName>
        <fullName evidence="9">Peptidase</fullName>
    </submittedName>
</protein>
<dbReference type="PANTHER" id="PTHR11851">
    <property type="entry name" value="METALLOPROTEASE"/>
    <property type="match status" value="1"/>
</dbReference>
<dbReference type="InterPro" id="IPR011249">
    <property type="entry name" value="Metalloenz_LuxS/M16"/>
</dbReference>
<dbReference type="AlphaFoldDB" id="A0A2A6CD82"/>